<dbReference type="OrthoDB" id="360839at2759"/>
<dbReference type="Pfam" id="PF01435">
    <property type="entry name" value="Peptidase_M48"/>
    <property type="match status" value="1"/>
</dbReference>
<dbReference type="InterPro" id="IPR032456">
    <property type="entry name" value="Peptidase_M48_N"/>
</dbReference>
<keyword evidence="3 15" id="KW-0812">Transmembrane</keyword>
<keyword evidence="5 15" id="KW-0378">Hydrolase</keyword>
<dbReference type="EMBL" id="KI894028">
    <property type="protein sequence ID" value="OBR88048.1"/>
    <property type="molecule type" value="Genomic_DNA"/>
</dbReference>
<evidence type="ECO:0000256" key="6">
    <source>
        <dbReference type="ARBA" id="ARBA00022824"/>
    </source>
</evidence>
<reference evidence="20" key="2">
    <citation type="submission" date="2013-07" db="EMBL/GenBank/DDBJ databases">
        <authorList>
            <consortium name="The Broad Institute Genome Sequencing Platform"/>
            <person name="Cuomo C."/>
            <person name="Litvintseva A."/>
            <person name="Chen Y."/>
            <person name="Heitman J."/>
            <person name="Sun S."/>
            <person name="Springer D."/>
            <person name="Dromer F."/>
            <person name="Young S.K."/>
            <person name="Zeng Q."/>
            <person name="Gargeya S."/>
            <person name="Fitzgerald M."/>
            <person name="Abouelleil A."/>
            <person name="Alvarado L."/>
            <person name="Berlin A.M."/>
            <person name="Chapman S.B."/>
            <person name="Dewar J."/>
            <person name="Goldberg J."/>
            <person name="Griggs A."/>
            <person name="Gujja S."/>
            <person name="Hansen M."/>
            <person name="Howarth C."/>
            <person name="Imamovic A."/>
            <person name="Larimer J."/>
            <person name="McCowan C."/>
            <person name="Murphy C."/>
            <person name="Pearson M."/>
            <person name="Priest M."/>
            <person name="Roberts A."/>
            <person name="Saif S."/>
            <person name="Shea T."/>
            <person name="Sykes S."/>
            <person name="Wortman J."/>
            <person name="Nusbaum C."/>
            <person name="Birren B."/>
        </authorList>
    </citation>
    <scope>NUCLEOTIDE SEQUENCE</scope>
    <source>
        <strain evidence="20">CBS 10117</strain>
    </source>
</reference>
<dbReference type="CDD" id="cd07343">
    <property type="entry name" value="M48A_Zmpste24p_like"/>
    <property type="match status" value="1"/>
</dbReference>
<accession>A0A1A6ADC7</accession>
<comment type="similarity">
    <text evidence="12 15">Belongs to the peptidase M48A family.</text>
</comment>
<evidence type="ECO:0000259" key="17">
    <source>
        <dbReference type="Pfam" id="PF01435"/>
    </source>
</evidence>
<dbReference type="GO" id="GO:0046872">
    <property type="term" value="F:metal ion binding"/>
    <property type="evidence" value="ECO:0007669"/>
    <property type="project" value="UniProtKB-UniRule"/>
</dbReference>
<feature type="binding site" evidence="14">
    <location>
        <position position="305"/>
    </location>
    <ligand>
        <name>Zn(2+)</name>
        <dbReference type="ChEBI" id="CHEBI:29105"/>
        <note>catalytic</note>
    </ligand>
</feature>
<feature type="transmembrane region" description="Helical" evidence="15">
    <location>
        <begin position="177"/>
        <end position="196"/>
    </location>
</feature>
<evidence type="ECO:0000256" key="9">
    <source>
        <dbReference type="ARBA" id="ARBA00023049"/>
    </source>
</evidence>
<dbReference type="InterPro" id="IPR027057">
    <property type="entry name" value="CAXX_Prtase_1"/>
</dbReference>
<dbReference type="KEGG" id="kdj:28965965"/>
<feature type="transmembrane region" description="Helical" evidence="15">
    <location>
        <begin position="131"/>
        <end position="156"/>
    </location>
</feature>
<feature type="active site" evidence="13">
    <location>
        <position position="306"/>
    </location>
</feature>
<dbReference type="EMBL" id="CP144531">
    <property type="protein sequence ID" value="WWC59053.1"/>
    <property type="molecule type" value="Genomic_DNA"/>
</dbReference>
<keyword evidence="7 14" id="KW-0862">Zinc</keyword>
<evidence type="ECO:0000256" key="14">
    <source>
        <dbReference type="PIRSR" id="PIRSR627057-2"/>
    </source>
</evidence>
<reference evidence="19" key="1">
    <citation type="submission" date="2013-07" db="EMBL/GenBank/DDBJ databases">
        <title>The Genome Sequence of Cryptococcus dejecticola CBS10117.</title>
        <authorList>
            <consortium name="The Broad Institute Genome Sequencing Platform"/>
            <person name="Cuomo C."/>
            <person name="Litvintseva A."/>
            <person name="Chen Y."/>
            <person name="Heitman J."/>
            <person name="Sun S."/>
            <person name="Springer D."/>
            <person name="Dromer F."/>
            <person name="Young S.K."/>
            <person name="Zeng Q."/>
            <person name="Gargeya S."/>
            <person name="Fitzgerald M."/>
            <person name="Abouelleil A."/>
            <person name="Alvarado L."/>
            <person name="Berlin A.M."/>
            <person name="Chapman S.B."/>
            <person name="Dewar J."/>
            <person name="Goldberg J."/>
            <person name="Griggs A."/>
            <person name="Gujja S."/>
            <person name="Hansen M."/>
            <person name="Howarth C."/>
            <person name="Imamovic A."/>
            <person name="Larimer J."/>
            <person name="McCowan C."/>
            <person name="Murphy C."/>
            <person name="Pearson M."/>
            <person name="Priest M."/>
            <person name="Roberts A."/>
            <person name="Saif S."/>
            <person name="Shea T."/>
            <person name="Sykes S."/>
            <person name="Wortman J."/>
            <person name="Nusbaum C."/>
            <person name="Birren B."/>
        </authorList>
    </citation>
    <scope>NUCLEOTIDE SEQUENCE [LARGE SCALE GENOMIC DNA]</scope>
    <source>
        <strain evidence="19">CBS 10117</strain>
    </source>
</reference>
<dbReference type="RefSeq" id="XP_018265890.1">
    <property type="nucleotide sequence ID" value="XM_018405609.1"/>
</dbReference>
<evidence type="ECO:0000256" key="16">
    <source>
        <dbReference type="SAM" id="MobiDB-lite"/>
    </source>
</evidence>
<keyword evidence="6 15" id="KW-0256">Endoplasmic reticulum</keyword>
<feature type="domain" description="Peptidase M48" evidence="17">
    <location>
        <begin position="235"/>
        <end position="446"/>
    </location>
</feature>
<comment type="subcellular location">
    <subcellularLocation>
        <location evidence="1 15">Endoplasmic reticulum membrane</location>
        <topology evidence="1 15">Multi-pass membrane protein</topology>
    </subcellularLocation>
</comment>
<evidence type="ECO:0000256" key="3">
    <source>
        <dbReference type="ARBA" id="ARBA00022692"/>
    </source>
</evidence>
<dbReference type="GeneID" id="28965965"/>
<feature type="transmembrane region" description="Helical" evidence="15">
    <location>
        <begin position="202"/>
        <end position="222"/>
    </location>
</feature>
<evidence type="ECO:0000313" key="19">
    <source>
        <dbReference type="EMBL" id="OBR88048.1"/>
    </source>
</evidence>
<gene>
    <name evidence="19" type="ORF">I303_02266</name>
    <name evidence="20" type="ORF">I303_101600</name>
</gene>
<keyword evidence="4 14" id="KW-0479">Metal-binding</keyword>
<sequence>MTNSVVATVDGIITYLAGIFDNPNINYKELVVLSTWVQTAFEVYVLRRQLPCYERPLPPPALKQHLSKETFTKAQSYSKDKTRFALLKLIFDQFLGWGLIKFGAYSGLWSYSGRLLSSVGISPNRVITHSLTWMTILTVLSSLPGLPWSYFQTFVLEQKHGFNKSTKKLWVMDTIKTYALAAVIGLPVLAGFLKVIEWAGKGFVPWLMVFLISIQLTLQIVYPTFIQPLFNKLEPLPQGELRSEVEELAGQLGFPLKHLYVIDGSKRSSHSNAYFYGLPWSKHIVIYDTLIKDSSVDEVVAVLGHELGHWYHAHPTKLLLVTQLHLLLTLTIFSIFINNKSLYASFGFDPSLAVKAPQPICIGFMLFQLVFEPTDALVKFFLNAETRRMEYQADEFAVQLDKRSDLSSALIKLHITNLSSPHNDWLYSMYHHSHPTLPERLNAMDNYKGEKSLKLKNKPAVQDEAETEAKKDL</sequence>
<dbReference type="FunFam" id="3.30.2010.10:FF:000002">
    <property type="entry name" value="CAAX prenyl protease"/>
    <property type="match status" value="1"/>
</dbReference>
<evidence type="ECO:0000256" key="8">
    <source>
        <dbReference type="ARBA" id="ARBA00022989"/>
    </source>
</evidence>
<keyword evidence="10 15" id="KW-0472">Membrane</keyword>
<keyword evidence="21" id="KW-1185">Reference proteome</keyword>
<name>A0A1A6ADC7_9TREE</name>
<dbReference type="GO" id="GO:0004222">
    <property type="term" value="F:metalloendopeptidase activity"/>
    <property type="evidence" value="ECO:0007669"/>
    <property type="project" value="UniProtKB-UniRule"/>
</dbReference>
<dbReference type="STRING" id="1296121.A0A1A6ADC7"/>
<protein>
    <recommendedName>
        <fullName evidence="15">CAAX prenyl protease</fullName>
        <ecNumber evidence="15">3.4.24.84</ecNumber>
    </recommendedName>
</protein>
<feature type="binding site" evidence="14">
    <location>
        <position position="309"/>
    </location>
    <ligand>
        <name>Zn(2+)</name>
        <dbReference type="ChEBI" id="CHEBI:29105"/>
        <note>catalytic</note>
    </ligand>
</feature>
<evidence type="ECO:0000256" key="11">
    <source>
        <dbReference type="ARBA" id="ARBA00044456"/>
    </source>
</evidence>
<dbReference type="AlphaFoldDB" id="A0A1A6ADC7"/>
<comment type="caution">
    <text evidence="15">Lacks conserved residue(s) required for the propagation of feature annotation.</text>
</comment>
<keyword evidence="9 15" id="KW-0482">Metalloprotease</keyword>
<dbReference type="GO" id="GO:0005789">
    <property type="term" value="C:endoplasmic reticulum membrane"/>
    <property type="evidence" value="ECO:0007669"/>
    <property type="project" value="UniProtKB-SubCell"/>
</dbReference>
<feature type="transmembrane region" description="Helical" evidence="15">
    <location>
        <begin position="89"/>
        <end position="111"/>
    </location>
</feature>
<evidence type="ECO:0000313" key="21">
    <source>
        <dbReference type="Proteomes" id="UP000078595"/>
    </source>
</evidence>
<comment type="cofactor">
    <cofactor evidence="14 15">
        <name>Zn(2+)</name>
        <dbReference type="ChEBI" id="CHEBI:29105"/>
    </cofactor>
    <text evidence="14 15">Binds 1 zinc ion per subunit.</text>
</comment>
<dbReference type="VEuPathDB" id="FungiDB:I303_02266"/>
<comment type="catalytic activity">
    <reaction evidence="11 15">
        <text>Hydrolyzes the peptide bond -P2-(S-farnesyl or geranylgeranyl)C-P1'-P2'-P3'-COOH where P1' and P2' are amino acids with aliphatic side chains and P3' is any C-terminal residue.</text>
        <dbReference type="EC" id="3.4.24.84"/>
    </reaction>
</comment>
<evidence type="ECO:0000256" key="13">
    <source>
        <dbReference type="PIRSR" id="PIRSR627057-1"/>
    </source>
</evidence>
<dbReference type="Gene3D" id="3.30.2010.10">
    <property type="entry name" value="Metalloproteases ('zincins'), catalytic domain"/>
    <property type="match status" value="1"/>
</dbReference>
<keyword evidence="2 15" id="KW-0645">Protease</keyword>
<evidence type="ECO:0000256" key="7">
    <source>
        <dbReference type="ARBA" id="ARBA00022833"/>
    </source>
</evidence>
<evidence type="ECO:0000256" key="12">
    <source>
        <dbReference type="ARBA" id="ARBA00060927"/>
    </source>
</evidence>
<dbReference type="PANTHER" id="PTHR10120">
    <property type="entry name" value="CAAX PRENYL PROTEASE 1"/>
    <property type="match status" value="1"/>
</dbReference>
<reference evidence="20" key="3">
    <citation type="submission" date="2024-02" db="EMBL/GenBank/DDBJ databases">
        <title>Comparative genomics of Cryptococcus and Kwoniella reveals pathogenesis evolution and contrasting modes of karyotype evolution via chromosome fusion or intercentromeric recombination.</title>
        <authorList>
            <person name="Coelho M.A."/>
            <person name="David-Palma M."/>
            <person name="Shea T."/>
            <person name="Bowers K."/>
            <person name="McGinley-Smith S."/>
            <person name="Mohammad A.W."/>
            <person name="Gnirke A."/>
            <person name="Yurkov A.M."/>
            <person name="Nowrousian M."/>
            <person name="Sun S."/>
            <person name="Cuomo C.A."/>
            <person name="Heitman J."/>
        </authorList>
    </citation>
    <scope>NUCLEOTIDE SEQUENCE</scope>
    <source>
        <strain evidence="20">CBS 10117</strain>
    </source>
</reference>
<evidence type="ECO:0000256" key="15">
    <source>
        <dbReference type="RuleBase" id="RU366005"/>
    </source>
</evidence>
<evidence type="ECO:0000256" key="10">
    <source>
        <dbReference type="ARBA" id="ARBA00023136"/>
    </source>
</evidence>
<keyword evidence="8 15" id="KW-1133">Transmembrane helix</keyword>
<dbReference type="Proteomes" id="UP000078595">
    <property type="component" value="Chromosome 2"/>
</dbReference>
<evidence type="ECO:0000313" key="20">
    <source>
        <dbReference type="EMBL" id="WWC59053.1"/>
    </source>
</evidence>
<comment type="function">
    <text evidence="15">Proteolytically removes the C-terminal three residues of farnesylated proteins.</text>
</comment>
<organism evidence="19">
    <name type="scientific">Kwoniella dejecticola CBS 10117</name>
    <dbReference type="NCBI Taxonomy" id="1296121"/>
    <lineage>
        <taxon>Eukaryota</taxon>
        <taxon>Fungi</taxon>
        <taxon>Dikarya</taxon>
        <taxon>Basidiomycota</taxon>
        <taxon>Agaricomycotina</taxon>
        <taxon>Tremellomycetes</taxon>
        <taxon>Tremellales</taxon>
        <taxon>Cryptococcaceae</taxon>
        <taxon>Kwoniella</taxon>
    </lineage>
</organism>
<feature type="active site" description="Proton donor" evidence="13">
    <location>
        <position position="394"/>
    </location>
</feature>
<feature type="domain" description="CAAX prenyl protease 1 N-terminal" evidence="18">
    <location>
        <begin position="53"/>
        <end position="232"/>
    </location>
</feature>
<dbReference type="GO" id="GO:0071586">
    <property type="term" value="P:CAAX-box protein processing"/>
    <property type="evidence" value="ECO:0007669"/>
    <property type="project" value="UniProtKB-UniRule"/>
</dbReference>
<evidence type="ECO:0000259" key="18">
    <source>
        <dbReference type="Pfam" id="PF16491"/>
    </source>
</evidence>
<evidence type="ECO:0000256" key="4">
    <source>
        <dbReference type="ARBA" id="ARBA00022723"/>
    </source>
</evidence>
<feature type="binding site" evidence="14">
    <location>
        <position position="390"/>
    </location>
    <ligand>
        <name>Zn(2+)</name>
        <dbReference type="ChEBI" id="CHEBI:29105"/>
        <note>catalytic</note>
    </ligand>
</feature>
<dbReference type="InterPro" id="IPR001915">
    <property type="entry name" value="Peptidase_M48"/>
</dbReference>
<dbReference type="Pfam" id="PF16491">
    <property type="entry name" value="Peptidase_M48_N"/>
    <property type="match status" value="1"/>
</dbReference>
<evidence type="ECO:0000256" key="1">
    <source>
        <dbReference type="ARBA" id="ARBA00004477"/>
    </source>
</evidence>
<evidence type="ECO:0000256" key="2">
    <source>
        <dbReference type="ARBA" id="ARBA00022670"/>
    </source>
</evidence>
<dbReference type="EC" id="3.4.24.84" evidence="15"/>
<evidence type="ECO:0000256" key="5">
    <source>
        <dbReference type="ARBA" id="ARBA00022801"/>
    </source>
</evidence>
<feature type="region of interest" description="Disordered" evidence="16">
    <location>
        <begin position="454"/>
        <end position="473"/>
    </location>
</feature>
<proteinExistence type="inferred from homology"/>